<protein>
    <submittedName>
        <fullName evidence="1">Uncharacterized protein</fullName>
    </submittedName>
</protein>
<evidence type="ECO:0000313" key="1">
    <source>
        <dbReference type="EMBL" id="QBJ03686.1"/>
    </source>
</evidence>
<name>A0A4Y5FF38_9CAUD</name>
<keyword evidence="2" id="KW-1185">Reference proteome</keyword>
<evidence type="ECO:0000313" key="2">
    <source>
        <dbReference type="Proteomes" id="UP000309991"/>
    </source>
</evidence>
<sequence length="61" mass="6920">MSSNKLKSEVLQEVKKSGMQVSEEDLTIILGNVENWLMLTGCSISEAVKHTLNYEDPWSDY</sequence>
<dbReference type="Proteomes" id="UP000309991">
    <property type="component" value="Segment"/>
</dbReference>
<organism evidence="1 2">
    <name type="scientific">Lactobacillus phage 3-521</name>
    <dbReference type="NCBI Taxonomy" id="2510943"/>
    <lineage>
        <taxon>Viruses</taxon>
        <taxon>Duplodnaviria</taxon>
        <taxon>Heunggongvirae</taxon>
        <taxon>Uroviricota</taxon>
        <taxon>Caudoviricetes</taxon>
        <taxon>Herelleviridae</taxon>
        <taxon>Watanabevirus</taxon>
        <taxon>Watanabevirus wv3521</taxon>
    </lineage>
</organism>
<gene>
    <name evidence="1" type="ORF">UCC3521_0148</name>
</gene>
<accession>A0A4Y5FF38</accession>
<proteinExistence type="predicted"/>
<dbReference type="EMBL" id="MK504444">
    <property type="protein sequence ID" value="QBJ03686.1"/>
    <property type="molecule type" value="Genomic_DNA"/>
</dbReference>
<reference evidence="1 2" key="1">
    <citation type="submission" date="2019-02" db="EMBL/GenBank/DDBJ databases">
        <title>Isolation of virulent Lactobacillus brevis phages.</title>
        <authorList>
            <person name="Feyereisen M."/>
            <person name="Mahony J."/>
            <person name="O'Sullivan T."/>
            <person name="van Sinderen D."/>
        </authorList>
    </citation>
    <scope>NUCLEOTIDE SEQUENCE [LARGE SCALE GENOMIC DNA]</scope>
</reference>